<dbReference type="FunCoup" id="A0A7F5R4M1">
    <property type="interactions" value="198"/>
</dbReference>
<dbReference type="OrthoDB" id="425925at2759"/>
<sequence length="1274" mass="148470">MSWLNLNDSLSSIKGQLSSLASGVLTDSDVSESYQEVQELNQKLEVLSNLCMKKDAEIEQLRLLTSHISRQRNHTTSEQNGNKEMDEWDWQGTEIPLTLDPCLKYQEEIDNLKKKVDILENDKEDLTKSMEQLDADSQQTINKLLNLKESLQTEFNTLKNDYNDLKKEYGDVMKENLEKSQKIEQLLNQKNTIHDDHQLLKVVEEYERLKSSFDEQNEHKAILIVENHKLKEENEKLYEKLEQISLKIEELESEARKTETILDKNEDNNSLGEKENSHIIAKDLENALHDRYKSILEDFRKNYIDNDYLTTNHHSSNVNVSPEDEFSQELNSVLKYLLSFKSKAENLEEKLQTLTQEKTAIIQSKNMEIEKLLKNSEILSQEVITKTQTIKDYEKECAQLMENNDMLITELENFKNSSGLQTISETHEDNILLLENQLENANKKIEELKLVISDLENSRQECNEETETELLYVKKHLNLTGQELSQAKEENQELLANLRQSEEERDKWHDEYIKLKNLHQTCDEEKLKLRSMVEKLTADYENLEYSLTENNVSTESLTEEIEDYKKKFDDSSSKLHQYEEELKQATQKINDYEDRIQELNSHTKNLESLNFSLESNLNQFQVEIDSLREEMLEKIKNDDKYQAQIRNLTEKLQNAKMSETSLKLQYDTLYKELLSIKELKQRLESENATLTKQVDDLNTLNEELTQKLIVQTEEMKIVDLNGSADSNQTKKSEEEIVQLQEKLLNVQKLNEDLLQKQSILETQNAELTKAKNELIEFVQTKHQENIQYHNEIQRLNQVLITECANRQSLEVEINNLKELLKEKESSTNRPTEDENLTLLKDKLACMEEEKLRFGEEITKMSEELRKKNEEITQKEENLKILADKNKNLCEKCEFLAENLLQEQSNHQKVLAEYTSPSEREQSLVKELERLREHLVEMEESYTQELLLAEQKNQEMLVKVNEIEQREKQSSSVYTSINIRANQQVETMQVQLQLVTNQRDELRKKLSDVEDQLNKQNAAVTNLQLVIEQFQKEKEKDIYVETERIRRQIKAEKQIQDELKQEIANLKSQLEGSKQGLQAASRLNDQLETCKQQIASYKDKVRELQEKLVQAEEKFKDLSSNTDVKVDKNLIKSLLIGFITSSHNTKDQNQILKIIATVLDFNQQESEKVKLNQIHHEGWLNSLLHPQNAKVNNDESKESLSQAFVRFLEAESKPTVIPNLLSSTITTKSTGDSSKSSSKRQSPILLSEVVLPTFADFGQSRSSSSILKDVLKDNS</sequence>
<evidence type="ECO:0000256" key="1">
    <source>
        <dbReference type="ARBA" id="ARBA00004555"/>
    </source>
</evidence>
<feature type="coiled-coil region" evidence="4">
    <location>
        <begin position="857"/>
        <end position="1120"/>
    </location>
</feature>
<dbReference type="PROSITE" id="PS50913">
    <property type="entry name" value="GRIP"/>
    <property type="match status" value="1"/>
</dbReference>
<comment type="subcellular location">
    <subcellularLocation>
        <location evidence="1">Golgi apparatus</location>
    </subcellularLocation>
</comment>
<reference evidence="7" key="1">
    <citation type="submission" date="2025-08" db="UniProtKB">
        <authorList>
            <consortium name="RefSeq"/>
        </authorList>
    </citation>
    <scope>IDENTIFICATION</scope>
    <source>
        <tissue evidence="7">Entire body</tissue>
    </source>
</reference>
<dbReference type="GO" id="GO:0031267">
    <property type="term" value="F:small GTPase binding"/>
    <property type="evidence" value="ECO:0007669"/>
    <property type="project" value="TreeGrafter"/>
</dbReference>
<proteinExistence type="predicted"/>
<evidence type="ECO:0000256" key="4">
    <source>
        <dbReference type="SAM" id="Coils"/>
    </source>
</evidence>
<evidence type="ECO:0000259" key="5">
    <source>
        <dbReference type="PROSITE" id="PS50913"/>
    </source>
</evidence>
<evidence type="ECO:0000256" key="2">
    <source>
        <dbReference type="ARBA" id="ARBA00023034"/>
    </source>
</evidence>
<feature type="coiled-coil region" evidence="4">
    <location>
        <begin position="337"/>
        <end position="518"/>
    </location>
</feature>
<evidence type="ECO:0000256" key="3">
    <source>
        <dbReference type="ARBA" id="ARBA00023054"/>
    </source>
</evidence>
<dbReference type="GO" id="GO:0006888">
    <property type="term" value="P:endoplasmic reticulum to Golgi vesicle-mediated transport"/>
    <property type="evidence" value="ECO:0007669"/>
    <property type="project" value="TreeGrafter"/>
</dbReference>
<keyword evidence="6" id="KW-1185">Reference proteome</keyword>
<dbReference type="GO" id="GO:0007030">
    <property type="term" value="P:Golgi organization"/>
    <property type="evidence" value="ECO:0007669"/>
    <property type="project" value="TreeGrafter"/>
</dbReference>
<feature type="coiled-coil region" evidence="4">
    <location>
        <begin position="554"/>
        <end position="780"/>
    </location>
</feature>
<feature type="domain" description="GRIP" evidence="5">
    <location>
        <begin position="1120"/>
        <end position="1171"/>
    </location>
</feature>
<keyword evidence="3 4" id="KW-0175">Coiled coil</keyword>
<dbReference type="PANTHER" id="PTHR18921:SF2">
    <property type="entry name" value="THYROID RECEPTOR-INTERACTING PROTEIN 11"/>
    <property type="match status" value="1"/>
</dbReference>
<dbReference type="RefSeq" id="XP_025830488.1">
    <property type="nucleotide sequence ID" value="XM_025974703.1"/>
</dbReference>
<dbReference type="AlphaFoldDB" id="A0A7F5R4M1"/>
<evidence type="ECO:0000313" key="7">
    <source>
        <dbReference type="RefSeq" id="XP_025830488.1"/>
    </source>
</evidence>
<dbReference type="PANTHER" id="PTHR18921">
    <property type="entry name" value="MYOSIN HEAVY CHAIN - RELATED"/>
    <property type="match status" value="1"/>
</dbReference>
<dbReference type="GO" id="GO:0005794">
    <property type="term" value="C:Golgi apparatus"/>
    <property type="evidence" value="ECO:0007669"/>
    <property type="project" value="UniProtKB-SubCell"/>
</dbReference>
<dbReference type="Gene3D" id="1.10.287.1490">
    <property type="match status" value="1"/>
</dbReference>
<dbReference type="GeneID" id="108744700"/>
<feature type="coiled-coil region" evidence="4">
    <location>
        <begin position="102"/>
        <end position="175"/>
    </location>
</feature>
<dbReference type="InParanoid" id="A0A7F5R4M1"/>
<dbReference type="InterPro" id="IPR000237">
    <property type="entry name" value="GRIP_dom"/>
</dbReference>
<protein>
    <submittedName>
        <fullName evidence="7">Thyroid receptor-interacting protein 11-like isoform X1</fullName>
    </submittedName>
</protein>
<dbReference type="Proteomes" id="UP000192223">
    <property type="component" value="Unplaced"/>
</dbReference>
<dbReference type="SUPFAM" id="SSF57997">
    <property type="entry name" value="Tropomyosin"/>
    <property type="match status" value="1"/>
</dbReference>
<feature type="coiled-coil region" evidence="4">
    <location>
        <begin position="30"/>
        <end position="57"/>
    </location>
</feature>
<feature type="coiled-coil region" evidence="4">
    <location>
        <begin position="220"/>
        <end position="268"/>
    </location>
</feature>
<organism evidence="6 7">
    <name type="scientific">Agrilus planipennis</name>
    <name type="common">Emerald ash borer</name>
    <name type="synonym">Agrilus marcopoli</name>
    <dbReference type="NCBI Taxonomy" id="224129"/>
    <lineage>
        <taxon>Eukaryota</taxon>
        <taxon>Metazoa</taxon>
        <taxon>Ecdysozoa</taxon>
        <taxon>Arthropoda</taxon>
        <taxon>Hexapoda</taxon>
        <taxon>Insecta</taxon>
        <taxon>Pterygota</taxon>
        <taxon>Neoptera</taxon>
        <taxon>Endopterygota</taxon>
        <taxon>Coleoptera</taxon>
        <taxon>Polyphaga</taxon>
        <taxon>Elateriformia</taxon>
        <taxon>Buprestoidea</taxon>
        <taxon>Buprestidae</taxon>
        <taxon>Agrilinae</taxon>
        <taxon>Agrilus</taxon>
    </lineage>
</organism>
<gene>
    <name evidence="7" type="primary">LOC108744700</name>
</gene>
<name>A0A7F5R4M1_AGRPL</name>
<keyword evidence="2" id="KW-0333">Golgi apparatus</keyword>
<accession>A0A7F5R4M1</accession>
<evidence type="ECO:0000313" key="6">
    <source>
        <dbReference type="Proteomes" id="UP000192223"/>
    </source>
</evidence>